<organism evidence="2 3">
    <name type="scientific">Pelecanoides urinatrix</name>
    <name type="common">Common diving petrel</name>
    <name type="synonym">Procellaria urinatrix</name>
    <dbReference type="NCBI Taxonomy" id="37079"/>
    <lineage>
        <taxon>Eukaryota</taxon>
        <taxon>Metazoa</taxon>
        <taxon>Chordata</taxon>
        <taxon>Craniata</taxon>
        <taxon>Vertebrata</taxon>
        <taxon>Euteleostomi</taxon>
        <taxon>Archelosauria</taxon>
        <taxon>Archosauria</taxon>
        <taxon>Dinosauria</taxon>
        <taxon>Saurischia</taxon>
        <taxon>Theropoda</taxon>
        <taxon>Coelurosauria</taxon>
        <taxon>Aves</taxon>
        <taxon>Neognathae</taxon>
        <taxon>Neoaves</taxon>
        <taxon>Aequornithes</taxon>
        <taxon>Procellariiformes</taxon>
        <taxon>Procellariidae</taxon>
        <taxon>Pelecanoides</taxon>
    </lineage>
</organism>
<feature type="compositionally biased region" description="Polar residues" evidence="1">
    <location>
        <begin position="220"/>
        <end position="229"/>
    </location>
</feature>
<reference evidence="2 3" key="1">
    <citation type="submission" date="2019-09" db="EMBL/GenBank/DDBJ databases">
        <title>Bird 10,000 Genomes (B10K) Project - Family phase.</title>
        <authorList>
            <person name="Zhang G."/>
        </authorList>
    </citation>
    <scope>NUCLEOTIDE SEQUENCE [LARGE SCALE GENOMIC DNA]</scope>
    <source>
        <strain evidence="2">B10K-DU-012-45</strain>
    </source>
</reference>
<protein>
    <submittedName>
        <fullName evidence="2">PERM1 protein</fullName>
    </submittedName>
</protein>
<feature type="non-terminal residue" evidence="2">
    <location>
        <position position="1"/>
    </location>
</feature>
<dbReference type="GO" id="GO:0005737">
    <property type="term" value="C:cytoplasm"/>
    <property type="evidence" value="ECO:0007669"/>
    <property type="project" value="TreeGrafter"/>
</dbReference>
<comment type="caution">
    <text evidence="2">The sequence shown here is derived from an EMBL/GenBank/DDBJ whole genome shotgun (WGS) entry which is preliminary data.</text>
</comment>
<dbReference type="PANTHER" id="PTHR47282:SF1">
    <property type="entry name" value="PGC-1 AND ERR-INDUCED REGULATOR IN MUSCLE PROTEIN 1"/>
    <property type="match status" value="1"/>
</dbReference>
<dbReference type="AlphaFoldDB" id="A0A7L3C5A6"/>
<dbReference type="Proteomes" id="UP000555367">
    <property type="component" value="Unassembled WGS sequence"/>
</dbReference>
<feature type="region of interest" description="Disordered" evidence="1">
    <location>
        <begin position="62"/>
        <end position="86"/>
    </location>
</feature>
<dbReference type="PANTHER" id="PTHR47282">
    <property type="entry name" value="PGC-1 AND ERR-INDUCED REGULATOR IN MUSCLE PROTEIN 1"/>
    <property type="match status" value="1"/>
</dbReference>
<name>A0A7L3C5A6_PELUR</name>
<feature type="region of interest" description="Disordered" evidence="1">
    <location>
        <begin position="125"/>
        <end position="435"/>
    </location>
</feature>
<evidence type="ECO:0000313" key="2">
    <source>
        <dbReference type="EMBL" id="NXT38774.1"/>
    </source>
</evidence>
<dbReference type="OrthoDB" id="8943218at2759"/>
<feature type="compositionally biased region" description="Basic and acidic residues" evidence="1">
    <location>
        <begin position="372"/>
        <end position="386"/>
    </location>
</feature>
<feature type="compositionally biased region" description="Basic residues" evidence="1">
    <location>
        <begin position="547"/>
        <end position="559"/>
    </location>
</feature>
<feature type="compositionally biased region" description="Low complexity" evidence="1">
    <location>
        <begin position="279"/>
        <end position="295"/>
    </location>
</feature>
<sequence length="716" mass="73591">MDNFEYSIHLNDRDWAEFFLASEECNLAPATLATAEEQCLSDIEQGDGVPGRDCRASTNGQIAARVGSRPGPGTGSSAPRGVPGDASLRWPAGGHLVLPELLSGSEDETDLGSVGRFLCESDKPGCPSSAPMPSAQGRQPPCPPAATLPGPAGGTAESSPGQDAACEAAAPQPASEKGAASGSQAMEPASHPAGTSIPEQGGDARRAQPHGSPVAAQPGTPAQGSSPTPAVSPKGSARKSPSGASLSEPGLQGPPSDHPPSPALVTAPRAPGCPAQEEASGARAGPKPSSPAGSPEVVRPKVPGQLRKSRKQRGAGAIEAAPGDREPAGAAAQGAGIPVKAPLSSPLSSRKSKGKEKAAKPAPVKLGSEEAGESKRLVPDPGRDEGDPAMSAPLKQKVKEPGAQPLGKAKATKHSKPGQTGGLGVRDNVPVIPASGATAPLGEACQEAPGKPLHPKSLGPPCLAAGDPAAGTPRELGPPCLAAGDPARADTLDVTWPEMYEYLFCDSQGEEEGMGNSMKREKTLLEREISLPELYEYFFNEPEGNRKKVKGKDRKRKKFSSLDHAQLQNEDPGSAIVKDSLVVSVPEAYEHLFPDGPGNRAGWRGVFSITPASKVKKAVGALKSLLQRPMHLIRGQAPASQALERRGSGEKLPLVPLAPLGRGPARPEGLDMALALTGRPEAPLALTHKDMCLVFCAFASWAVKTSDLQAPDAWKT</sequence>
<dbReference type="GO" id="GO:0005634">
    <property type="term" value="C:nucleus"/>
    <property type="evidence" value="ECO:0007669"/>
    <property type="project" value="TreeGrafter"/>
</dbReference>
<feature type="compositionally biased region" description="Low complexity" evidence="1">
    <location>
        <begin position="164"/>
        <end position="174"/>
    </location>
</feature>
<gene>
    <name evidence="2" type="primary">Perm1</name>
    <name evidence="2" type="ORF">PELURI_R02311</name>
</gene>
<dbReference type="EMBL" id="VZTQ01008961">
    <property type="protein sequence ID" value="NXT38774.1"/>
    <property type="molecule type" value="Genomic_DNA"/>
</dbReference>
<evidence type="ECO:0000313" key="3">
    <source>
        <dbReference type="Proteomes" id="UP000555367"/>
    </source>
</evidence>
<evidence type="ECO:0000256" key="1">
    <source>
        <dbReference type="SAM" id="MobiDB-lite"/>
    </source>
</evidence>
<keyword evidence="3" id="KW-1185">Reference proteome</keyword>
<dbReference type="GO" id="GO:0014850">
    <property type="term" value="P:response to muscle activity"/>
    <property type="evidence" value="ECO:0007669"/>
    <property type="project" value="TreeGrafter"/>
</dbReference>
<dbReference type="GO" id="GO:0006355">
    <property type="term" value="P:regulation of DNA-templated transcription"/>
    <property type="evidence" value="ECO:0007669"/>
    <property type="project" value="InterPro"/>
</dbReference>
<feature type="region of interest" description="Disordered" evidence="1">
    <location>
        <begin position="546"/>
        <end position="571"/>
    </location>
</feature>
<accession>A0A7L3C5A6</accession>
<dbReference type="InterPro" id="IPR043442">
    <property type="entry name" value="Perm1"/>
</dbReference>
<feature type="non-terminal residue" evidence="2">
    <location>
        <position position="716"/>
    </location>
</feature>
<proteinExistence type="predicted"/>
<feature type="compositionally biased region" description="Low complexity" evidence="1">
    <location>
        <begin position="147"/>
        <end position="156"/>
    </location>
</feature>
<feature type="compositionally biased region" description="Low complexity" evidence="1">
    <location>
        <begin position="328"/>
        <end position="349"/>
    </location>
</feature>